<evidence type="ECO:0000313" key="2">
    <source>
        <dbReference type="EnsemblPlants" id="TuG1812G0400001425.01.T01"/>
    </source>
</evidence>
<organism evidence="2 3">
    <name type="scientific">Triticum urartu</name>
    <name type="common">Red wild einkorn</name>
    <name type="synonym">Crithodium urartu</name>
    <dbReference type="NCBI Taxonomy" id="4572"/>
    <lineage>
        <taxon>Eukaryota</taxon>
        <taxon>Viridiplantae</taxon>
        <taxon>Streptophyta</taxon>
        <taxon>Embryophyta</taxon>
        <taxon>Tracheophyta</taxon>
        <taxon>Spermatophyta</taxon>
        <taxon>Magnoliopsida</taxon>
        <taxon>Liliopsida</taxon>
        <taxon>Poales</taxon>
        <taxon>Poaceae</taxon>
        <taxon>BOP clade</taxon>
        <taxon>Pooideae</taxon>
        <taxon>Triticodae</taxon>
        <taxon>Triticeae</taxon>
        <taxon>Triticinae</taxon>
        <taxon>Triticum</taxon>
    </lineage>
</organism>
<dbReference type="EnsemblPlants" id="TuG1812G0400001425.01.T01">
    <property type="protein sequence ID" value="TuG1812G0400001425.01.T01"/>
    <property type="gene ID" value="TuG1812G0400001425.01"/>
</dbReference>
<protein>
    <submittedName>
        <fullName evidence="2">Uncharacterized protein</fullName>
    </submittedName>
</protein>
<proteinExistence type="predicted"/>
<feature type="compositionally biased region" description="Basic and acidic residues" evidence="1">
    <location>
        <begin position="1"/>
        <end position="22"/>
    </location>
</feature>
<sequence length="114" mass="12644">LKDLVARHETPPPDLTRRRDSSQDPAADSSARCRAARRLNASTPAISSVILDFSPVPTAWVLVGMAGCLHLGIQSSVLCCRLTQLVRLPSRSNKRWIHFSQALWMNEFLSGCRC</sequence>
<reference evidence="2" key="2">
    <citation type="submission" date="2018-03" db="EMBL/GenBank/DDBJ databases">
        <title>The Triticum urartu genome reveals the dynamic nature of wheat genome evolution.</title>
        <authorList>
            <person name="Ling H."/>
            <person name="Ma B."/>
            <person name="Shi X."/>
            <person name="Liu H."/>
            <person name="Dong L."/>
            <person name="Sun H."/>
            <person name="Cao Y."/>
            <person name="Gao Q."/>
            <person name="Zheng S."/>
            <person name="Li Y."/>
            <person name="Yu Y."/>
            <person name="Du H."/>
            <person name="Qi M."/>
            <person name="Li Y."/>
            <person name="Yu H."/>
            <person name="Cui Y."/>
            <person name="Wang N."/>
            <person name="Chen C."/>
            <person name="Wu H."/>
            <person name="Zhao Y."/>
            <person name="Zhang J."/>
            <person name="Li Y."/>
            <person name="Zhou W."/>
            <person name="Zhang B."/>
            <person name="Hu W."/>
            <person name="Eijk M."/>
            <person name="Tang J."/>
            <person name="Witsenboer H."/>
            <person name="Zhao S."/>
            <person name="Li Z."/>
            <person name="Zhang A."/>
            <person name="Wang D."/>
            <person name="Liang C."/>
        </authorList>
    </citation>
    <scope>NUCLEOTIDE SEQUENCE [LARGE SCALE GENOMIC DNA]</scope>
    <source>
        <strain evidence="2">cv. G1812</strain>
    </source>
</reference>
<name>A0A8R7U5B6_TRIUA</name>
<reference evidence="2" key="3">
    <citation type="submission" date="2022-06" db="UniProtKB">
        <authorList>
            <consortium name="EnsemblPlants"/>
        </authorList>
    </citation>
    <scope>IDENTIFICATION</scope>
</reference>
<evidence type="ECO:0000313" key="3">
    <source>
        <dbReference type="Proteomes" id="UP000015106"/>
    </source>
</evidence>
<dbReference type="AlphaFoldDB" id="A0A8R7U5B6"/>
<feature type="region of interest" description="Disordered" evidence="1">
    <location>
        <begin position="1"/>
        <end position="32"/>
    </location>
</feature>
<feature type="compositionally biased region" description="Low complexity" evidence="1">
    <location>
        <begin position="23"/>
        <end position="32"/>
    </location>
</feature>
<reference evidence="3" key="1">
    <citation type="journal article" date="2013" name="Nature">
        <title>Draft genome of the wheat A-genome progenitor Triticum urartu.</title>
        <authorList>
            <person name="Ling H.Q."/>
            <person name="Zhao S."/>
            <person name="Liu D."/>
            <person name="Wang J."/>
            <person name="Sun H."/>
            <person name="Zhang C."/>
            <person name="Fan H."/>
            <person name="Li D."/>
            <person name="Dong L."/>
            <person name="Tao Y."/>
            <person name="Gao C."/>
            <person name="Wu H."/>
            <person name="Li Y."/>
            <person name="Cui Y."/>
            <person name="Guo X."/>
            <person name="Zheng S."/>
            <person name="Wang B."/>
            <person name="Yu K."/>
            <person name="Liang Q."/>
            <person name="Yang W."/>
            <person name="Lou X."/>
            <person name="Chen J."/>
            <person name="Feng M."/>
            <person name="Jian J."/>
            <person name="Zhang X."/>
            <person name="Luo G."/>
            <person name="Jiang Y."/>
            <person name="Liu J."/>
            <person name="Wang Z."/>
            <person name="Sha Y."/>
            <person name="Zhang B."/>
            <person name="Wu H."/>
            <person name="Tang D."/>
            <person name="Shen Q."/>
            <person name="Xue P."/>
            <person name="Zou S."/>
            <person name="Wang X."/>
            <person name="Liu X."/>
            <person name="Wang F."/>
            <person name="Yang Y."/>
            <person name="An X."/>
            <person name="Dong Z."/>
            <person name="Zhang K."/>
            <person name="Zhang X."/>
            <person name="Luo M.C."/>
            <person name="Dvorak J."/>
            <person name="Tong Y."/>
            <person name="Wang J."/>
            <person name="Yang H."/>
            <person name="Li Z."/>
            <person name="Wang D."/>
            <person name="Zhang A."/>
            <person name="Wang J."/>
        </authorList>
    </citation>
    <scope>NUCLEOTIDE SEQUENCE</scope>
    <source>
        <strain evidence="3">cv. G1812</strain>
    </source>
</reference>
<dbReference type="Proteomes" id="UP000015106">
    <property type="component" value="Chromosome 4"/>
</dbReference>
<dbReference type="Gramene" id="TuG1812G0400001425.01.T01">
    <property type="protein sequence ID" value="TuG1812G0400001425.01.T01"/>
    <property type="gene ID" value="TuG1812G0400001425.01"/>
</dbReference>
<accession>A0A8R7U5B6</accession>
<evidence type="ECO:0000256" key="1">
    <source>
        <dbReference type="SAM" id="MobiDB-lite"/>
    </source>
</evidence>
<keyword evidence="3" id="KW-1185">Reference proteome</keyword>